<organism evidence="2 3">
    <name type="scientific">Ostreococcus lucimarinus (strain CCE9901)</name>
    <dbReference type="NCBI Taxonomy" id="436017"/>
    <lineage>
        <taxon>Eukaryota</taxon>
        <taxon>Viridiplantae</taxon>
        <taxon>Chlorophyta</taxon>
        <taxon>Mamiellophyceae</taxon>
        <taxon>Mamiellales</taxon>
        <taxon>Bathycoccaceae</taxon>
        <taxon>Ostreococcus</taxon>
    </lineage>
</organism>
<dbReference type="AlphaFoldDB" id="A4S0N5"/>
<accession>A4S0N5</accession>
<dbReference type="Proteomes" id="UP000001568">
    <property type="component" value="Chromosome 7"/>
</dbReference>
<reference evidence="2 3" key="1">
    <citation type="journal article" date="2007" name="Proc. Natl. Acad. Sci. U.S.A.">
        <title>The tiny eukaryote Ostreococcus provides genomic insights into the paradox of plankton speciation.</title>
        <authorList>
            <person name="Palenik B."/>
            <person name="Grimwood J."/>
            <person name="Aerts A."/>
            <person name="Rouze P."/>
            <person name="Salamov A."/>
            <person name="Putnam N."/>
            <person name="Dupont C."/>
            <person name="Jorgensen R."/>
            <person name="Derelle E."/>
            <person name="Rombauts S."/>
            <person name="Zhou K."/>
            <person name="Otillar R."/>
            <person name="Merchant S.S."/>
            <person name="Podell S."/>
            <person name="Gaasterland T."/>
            <person name="Napoli C."/>
            <person name="Gendler K."/>
            <person name="Manuell A."/>
            <person name="Tai V."/>
            <person name="Vallon O."/>
            <person name="Piganeau G."/>
            <person name="Jancek S."/>
            <person name="Heijde M."/>
            <person name="Jabbari K."/>
            <person name="Bowler C."/>
            <person name="Lohr M."/>
            <person name="Robbens S."/>
            <person name="Werner G."/>
            <person name="Dubchak I."/>
            <person name="Pazour G.J."/>
            <person name="Ren Q."/>
            <person name="Paulsen I."/>
            <person name="Delwiche C."/>
            <person name="Schmutz J."/>
            <person name="Rokhsar D."/>
            <person name="Van de Peer Y."/>
            <person name="Moreau H."/>
            <person name="Grigoriev I.V."/>
        </authorList>
    </citation>
    <scope>NUCLEOTIDE SEQUENCE [LARGE SCALE GENOMIC DNA]</scope>
    <source>
        <strain evidence="2 3">CCE9901</strain>
    </source>
</reference>
<sequence>MRGVKKENLPSKVCVVCDRPFTWRKKWENCWDEVTTCSKSCNGKRKSERQRENKETRGEDEDEDARAAHKKSVKAQKAERRARLEFNGNPTSGQKACDECSKMVNELIRCQTDATKRWRMVCGSCWVKVSGGVVDGDANHPHYRYGGLWKNRRAQNADGGEPLVC</sequence>
<feature type="region of interest" description="Disordered" evidence="1">
    <location>
        <begin position="48"/>
        <end position="89"/>
    </location>
</feature>
<dbReference type="InterPro" id="IPR017136">
    <property type="entry name" value="UCP037205"/>
</dbReference>
<dbReference type="PANTHER" id="PTHR37463:SF5">
    <property type="entry name" value="DUF2256 DOMAIN-CONTAINING PROTEIN"/>
    <property type="match status" value="1"/>
</dbReference>
<dbReference type="Pfam" id="PF10013">
    <property type="entry name" value="DUF2256"/>
    <property type="match status" value="1"/>
</dbReference>
<gene>
    <name evidence="2" type="ORF">OSTLU_32809</name>
</gene>
<evidence type="ECO:0000313" key="2">
    <source>
        <dbReference type="EMBL" id="ABO97064.1"/>
    </source>
</evidence>
<evidence type="ECO:0000313" key="3">
    <source>
        <dbReference type="Proteomes" id="UP000001568"/>
    </source>
</evidence>
<dbReference type="HOGENOM" id="CLU_091489_0_0_1"/>
<dbReference type="eggNOG" id="ENOG502S893">
    <property type="taxonomic scope" value="Eukaryota"/>
</dbReference>
<protein>
    <recommendedName>
        <fullName evidence="4">DUF2256 domain-containing protein</fullName>
    </recommendedName>
</protein>
<dbReference type="PANTHER" id="PTHR37463">
    <property type="entry name" value="GSL3115 PROTEIN"/>
    <property type="match status" value="1"/>
</dbReference>
<dbReference type="RefSeq" id="XP_001418771.1">
    <property type="nucleotide sequence ID" value="XM_001418734.1"/>
</dbReference>
<proteinExistence type="predicted"/>
<dbReference type="Gramene" id="ABO97064">
    <property type="protein sequence ID" value="ABO97064"/>
    <property type="gene ID" value="OSTLU_32809"/>
</dbReference>
<dbReference type="KEGG" id="olu:OSTLU_32809"/>
<dbReference type="EMBL" id="CP000587">
    <property type="protein sequence ID" value="ABO97064.1"/>
    <property type="molecule type" value="Genomic_DNA"/>
</dbReference>
<evidence type="ECO:0000256" key="1">
    <source>
        <dbReference type="SAM" id="MobiDB-lite"/>
    </source>
</evidence>
<name>A4S0N5_OSTLU</name>
<keyword evidence="3" id="KW-1185">Reference proteome</keyword>
<dbReference type="OrthoDB" id="537467at2759"/>
<dbReference type="STRING" id="436017.A4S0N5"/>
<evidence type="ECO:0008006" key="4">
    <source>
        <dbReference type="Google" id="ProtNLM"/>
    </source>
</evidence>
<dbReference type="GeneID" id="5002797"/>